<dbReference type="Proteomes" id="UP000189739">
    <property type="component" value="Unassembled WGS sequence"/>
</dbReference>
<keyword evidence="3" id="KW-0804">Transcription</keyword>
<dbReference type="OrthoDB" id="4480133at2"/>
<dbReference type="InterPro" id="IPR018060">
    <property type="entry name" value="HTH_AraC"/>
</dbReference>
<keyword evidence="1" id="KW-0805">Transcription regulation</keyword>
<dbReference type="InterPro" id="IPR050204">
    <property type="entry name" value="AraC_XylS_family_regulators"/>
</dbReference>
<dbReference type="SUPFAM" id="SSF51215">
    <property type="entry name" value="Regulatory protein AraC"/>
    <property type="match status" value="1"/>
</dbReference>
<dbReference type="SMART" id="SM00342">
    <property type="entry name" value="HTH_ARAC"/>
    <property type="match status" value="1"/>
</dbReference>
<dbReference type="Gene3D" id="1.10.10.60">
    <property type="entry name" value="Homeodomain-like"/>
    <property type="match status" value="1"/>
</dbReference>
<dbReference type="PANTHER" id="PTHR46796">
    <property type="entry name" value="HTH-TYPE TRANSCRIPTIONAL ACTIVATOR RHAS-RELATED"/>
    <property type="match status" value="1"/>
</dbReference>
<evidence type="ECO:0000259" key="4">
    <source>
        <dbReference type="PROSITE" id="PS01124"/>
    </source>
</evidence>
<dbReference type="RefSeq" id="WP_078351473.1">
    <property type="nucleotide sequence ID" value="NZ_MBTF01000039.1"/>
</dbReference>
<dbReference type="AlphaFoldDB" id="A0A1S9P6E7"/>
<dbReference type="Pfam" id="PF22200">
    <property type="entry name" value="ExsA_N"/>
    <property type="match status" value="1"/>
</dbReference>
<evidence type="ECO:0000313" key="5">
    <source>
        <dbReference type="EMBL" id="OOQ56515.1"/>
    </source>
</evidence>
<dbReference type="Pfam" id="PF12833">
    <property type="entry name" value="HTH_18"/>
    <property type="match status" value="1"/>
</dbReference>
<dbReference type="InterPro" id="IPR054015">
    <property type="entry name" value="ExsA-like_N"/>
</dbReference>
<proteinExistence type="predicted"/>
<dbReference type="GO" id="GO:0043565">
    <property type="term" value="F:sequence-specific DNA binding"/>
    <property type="evidence" value="ECO:0007669"/>
    <property type="project" value="InterPro"/>
</dbReference>
<reference evidence="5 6" key="1">
    <citation type="submission" date="2016-07" db="EMBL/GenBank/DDBJ databases">
        <title>Genomic analysis of zinc-resistant bacterium Mucilaginibacter pedocola TBZ30.</title>
        <authorList>
            <person name="Huang J."/>
            <person name="Tang J."/>
        </authorList>
    </citation>
    <scope>NUCLEOTIDE SEQUENCE [LARGE SCALE GENOMIC DNA]</scope>
    <source>
        <strain evidence="5 6">TBZ30</strain>
    </source>
</reference>
<keyword evidence="2" id="KW-0238">DNA-binding</keyword>
<evidence type="ECO:0000256" key="1">
    <source>
        <dbReference type="ARBA" id="ARBA00023015"/>
    </source>
</evidence>
<evidence type="ECO:0000256" key="3">
    <source>
        <dbReference type="ARBA" id="ARBA00023163"/>
    </source>
</evidence>
<dbReference type="STRING" id="1792845.BC343_18910"/>
<protein>
    <submittedName>
        <fullName evidence="5">AraC family transcriptional regulator</fullName>
    </submittedName>
</protein>
<dbReference type="InterPro" id="IPR037923">
    <property type="entry name" value="HTH-like"/>
</dbReference>
<dbReference type="PROSITE" id="PS01124">
    <property type="entry name" value="HTH_ARAC_FAMILY_2"/>
    <property type="match status" value="1"/>
</dbReference>
<dbReference type="InterPro" id="IPR009057">
    <property type="entry name" value="Homeodomain-like_sf"/>
</dbReference>
<accession>A0A1S9P6E7</accession>
<comment type="caution">
    <text evidence="5">The sequence shown here is derived from an EMBL/GenBank/DDBJ whole genome shotgun (WGS) entry which is preliminary data.</text>
</comment>
<evidence type="ECO:0000256" key="2">
    <source>
        <dbReference type="ARBA" id="ARBA00023125"/>
    </source>
</evidence>
<organism evidence="5 6">
    <name type="scientific">Mucilaginibacter pedocola</name>
    <dbReference type="NCBI Taxonomy" id="1792845"/>
    <lineage>
        <taxon>Bacteria</taxon>
        <taxon>Pseudomonadati</taxon>
        <taxon>Bacteroidota</taxon>
        <taxon>Sphingobacteriia</taxon>
        <taxon>Sphingobacteriales</taxon>
        <taxon>Sphingobacteriaceae</taxon>
        <taxon>Mucilaginibacter</taxon>
    </lineage>
</organism>
<dbReference type="EMBL" id="MBTF01000039">
    <property type="protein sequence ID" value="OOQ56515.1"/>
    <property type="molecule type" value="Genomic_DNA"/>
</dbReference>
<feature type="domain" description="HTH araC/xylS-type" evidence="4">
    <location>
        <begin position="173"/>
        <end position="270"/>
    </location>
</feature>
<gene>
    <name evidence="5" type="ORF">BC343_18910</name>
</gene>
<name>A0A1S9P6E7_9SPHI</name>
<dbReference type="GO" id="GO:0003700">
    <property type="term" value="F:DNA-binding transcription factor activity"/>
    <property type="evidence" value="ECO:0007669"/>
    <property type="project" value="InterPro"/>
</dbReference>
<dbReference type="SUPFAM" id="SSF46689">
    <property type="entry name" value="Homeodomain-like"/>
    <property type="match status" value="1"/>
</dbReference>
<sequence length="270" mass="31157">MEHQSQYIHPHIKRSTFGSRFFKADVLFEDHLLVWLLSGETKIVHGDKTHVFGAGDTLLFPRHLLATVLNYPKNGLAHQSVVMHLTTEKLKDYYHKKQPAADSLMGFEPSFISFKKHPLLQSCLASVAPYFDLQEELPDAIASVKIEEAIHVVRMLEPGIDNLLANFAEPGKIGLSDFMERNYMFNMPLEKFGYLTGRSLTTFKRDFKRAFATTPQKWLTRKRLDLAHYQIREKRRKPSEVYLETGFENLSHFSFAFKKQFGYAPTEATV</sequence>
<keyword evidence="6" id="KW-1185">Reference proteome</keyword>
<evidence type="ECO:0000313" key="6">
    <source>
        <dbReference type="Proteomes" id="UP000189739"/>
    </source>
</evidence>